<reference evidence="2" key="1">
    <citation type="submission" date="2025-08" db="UniProtKB">
        <authorList>
            <consortium name="Ensembl"/>
        </authorList>
    </citation>
    <scope>IDENTIFICATION</scope>
</reference>
<dbReference type="Ensembl" id="ENSGEVT00005030878.1">
    <property type="protein sequence ID" value="ENSGEVP00005029395.1"/>
    <property type="gene ID" value="ENSGEVG00005020578.1"/>
</dbReference>
<accession>A0A8C4YQE8</accession>
<protein>
    <submittedName>
        <fullName evidence="2">Uncharacterized protein</fullName>
    </submittedName>
</protein>
<name>A0A8C4YQE8_9SAUR</name>
<proteinExistence type="predicted"/>
<evidence type="ECO:0000256" key="1">
    <source>
        <dbReference type="SAM" id="MobiDB-lite"/>
    </source>
</evidence>
<sequence>MALLRWQVSPSARATSSSSHWPRTTIRSQWDPRSAGPVDGAGKHISPARQGLSLHKRRPLFENPWVKLTFVSPVSSWKGICWRSEMLTLQPAYSYIRTVAFRHHSDWHLRNSINYITISLKNSPFFF</sequence>
<dbReference type="AlphaFoldDB" id="A0A8C4YQE8"/>
<reference evidence="2" key="2">
    <citation type="submission" date="2025-09" db="UniProtKB">
        <authorList>
            <consortium name="Ensembl"/>
        </authorList>
    </citation>
    <scope>IDENTIFICATION</scope>
</reference>
<dbReference type="Proteomes" id="UP000694390">
    <property type="component" value="Unassembled WGS sequence"/>
</dbReference>
<feature type="compositionally biased region" description="Low complexity" evidence="1">
    <location>
        <begin position="9"/>
        <end position="19"/>
    </location>
</feature>
<feature type="region of interest" description="Disordered" evidence="1">
    <location>
        <begin position="1"/>
        <end position="51"/>
    </location>
</feature>
<evidence type="ECO:0000313" key="3">
    <source>
        <dbReference type="Proteomes" id="UP000694390"/>
    </source>
</evidence>
<keyword evidence="3" id="KW-1185">Reference proteome</keyword>
<evidence type="ECO:0000313" key="2">
    <source>
        <dbReference type="Ensembl" id="ENSGEVP00005029395.1"/>
    </source>
</evidence>
<organism evidence="2 3">
    <name type="scientific">Gopherus evgoodei</name>
    <name type="common">Goodes thornscrub tortoise</name>
    <dbReference type="NCBI Taxonomy" id="1825980"/>
    <lineage>
        <taxon>Eukaryota</taxon>
        <taxon>Metazoa</taxon>
        <taxon>Chordata</taxon>
        <taxon>Craniata</taxon>
        <taxon>Vertebrata</taxon>
        <taxon>Euteleostomi</taxon>
        <taxon>Archelosauria</taxon>
        <taxon>Testudinata</taxon>
        <taxon>Testudines</taxon>
        <taxon>Cryptodira</taxon>
        <taxon>Durocryptodira</taxon>
        <taxon>Testudinoidea</taxon>
        <taxon>Testudinidae</taxon>
        <taxon>Gopherus</taxon>
    </lineage>
</organism>